<dbReference type="Pfam" id="PF03713">
    <property type="entry name" value="DUF305"/>
    <property type="match status" value="1"/>
</dbReference>
<dbReference type="RefSeq" id="WP_184398006.1">
    <property type="nucleotide sequence ID" value="NZ_BAAAJD010000215.1"/>
</dbReference>
<name>A0A7W8VGL3_9ACTN</name>
<feature type="signal peptide" evidence="2">
    <location>
        <begin position="1"/>
        <end position="24"/>
    </location>
</feature>
<keyword evidence="5" id="KW-1185">Reference proteome</keyword>
<feature type="chain" id="PRO_5030719587" evidence="2">
    <location>
        <begin position="25"/>
        <end position="234"/>
    </location>
</feature>
<dbReference type="Gene3D" id="1.20.1260.10">
    <property type="match status" value="1"/>
</dbReference>
<dbReference type="InterPro" id="IPR005183">
    <property type="entry name" value="DUF305_CopM-like"/>
</dbReference>
<accession>A0A7W8VGL3</accession>
<dbReference type="Proteomes" id="UP000572635">
    <property type="component" value="Unassembled WGS sequence"/>
</dbReference>
<proteinExistence type="predicted"/>
<dbReference type="EMBL" id="JACHDB010000002">
    <property type="protein sequence ID" value="MBB5435295.1"/>
    <property type="molecule type" value="Genomic_DNA"/>
</dbReference>
<keyword evidence="2" id="KW-0732">Signal</keyword>
<evidence type="ECO:0000313" key="4">
    <source>
        <dbReference type="EMBL" id="MBB5435295.1"/>
    </source>
</evidence>
<comment type="caution">
    <text evidence="4">The sequence shown here is derived from an EMBL/GenBank/DDBJ whole genome shotgun (WGS) entry which is preliminary data.</text>
</comment>
<dbReference type="InterPro" id="IPR012347">
    <property type="entry name" value="Ferritin-like"/>
</dbReference>
<dbReference type="PANTHER" id="PTHR36933:SF1">
    <property type="entry name" value="SLL0788 PROTEIN"/>
    <property type="match status" value="1"/>
</dbReference>
<dbReference type="PROSITE" id="PS51257">
    <property type="entry name" value="PROKAR_LIPOPROTEIN"/>
    <property type="match status" value="1"/>
</dbReference>
<feature type="domain" description="DUF305" evidence="3">
    <location>
        <begin position="61"/>
        <end position="232"/>
    </location>
</feature>
<protein>
    <submittedName>
        <fullName evidence="4">Uncharacterized protein (DUF305 family)</fullName>
    </submittedName>
</protein>
<sequence>MHRWVPAAVAAVLLLASACSGSEAAGAPPVLDPGAPGDSASPASQEQIDAANEDVRHNEADVEYVLKMIEHHSQALEMTDLVEERVERESVEKIADRIAAAQGPEIEAMEAWLDDNVYGPAEGNPNYADQCGLTAWRDGDGAGHHGGGDCPIDIDHTDMPGMVSQEDLDDLEAAEGDDFDRLFVKLMTAHHEGAIEMAEDASVDGKHPDVLRMADDVMAEQSADIERMEQALED</sequence>
<dbReference type="AlphaFoldDB" id="A0A7W8VGL3"/>
<evidence type="ECO:0000256" key="2">
    <source>
        <dbReference type="SAM" id="SignalP"/>
    </source>
</evidence>
<organism evidence="4 5">
    <name type="scientific">Nocardiopsis composta</name>
    <dbReference type="NCBI Taxonomy" id="157465"/>
    <lineage>
        <taxon>Bacteria</taxon>
        <taxon>Bacillati</taxon>
        <taxon>Actinomycetota</taxon>
        <taxon>Actinomycetes</taxon>
        <taxon>Streptosporangiales</taxon>
        <taxon>Nocardiopsidaceae</taxon>
        <taxon>Nocardiopsis</taxon>
    </lineage>
</organism>
<dbReference type="PANTHER" id="PTHR36933">
    <property type="entry name" value="SLL0788 PROTEIN"/>
    <property type="match status" value="1"/>
</dbReference>
<evidence type="ECO:0000256" key="1">
    <source>
        <dbReference type="SAM" id="MobiDB-lite"/>
    </source>
</evidence>
<evidence type="ECO:0000259" key="3">
    <source>
        <dbReference type="Pfam" id="PF03713"/>
    </source>
</evidence>
<reference evidence="4 5" key="1">
    <citation type="submission" date="2020-08" db="EMBL/GenBank/DDBJ databases">
        <title>Sequencing the genomes of 1000 actinobacteria strains.</title>
        <authorList>
            <person name="Klenk H.-P."/>
        </authorList>
    </citation>
    <scope>NUCLEOTIDE SEQUENCE [LARGE SCALE GENOMIC DNA]</scope>
    <source>
        <strain evidence="4 5">DSM 44551</strain>
    </source>
</reference>
<evidence type="ECO:0000313" key="5">
    <source>
        <dbReference type="Proteomes" id="UP000572635"/>
    </source>
</evidence>
<feature type="region of interest" description="Disordered" evidence="1">
    <location>
        <begin position="27"/>
        <end position="48"/>
    </location>
</feature>
<gene>
    <name evidence="4" type="ORF">HDA36_005443</name>
</gene>